<protein>
    <submittedName>
        <fullName evidence="1">Uncharacterized protein</fullName>
    </submittedName>
</protein>
<gene>
    <name evidence="1" type="ORF">I1A_002536</name>
</gene>
<dbReference type="EMBL" id="CM001561">
    <property type="protein sequence ID" value="EJZ58209.1"/>
    <property type="molecule type" value="Genomic_DNA"/>
</dbReference>
<dbReference type="Proteomes" id="UP000006045">
    <property type="component" value="Chromosome"/>
</dbReference>
<evidence type="ECO:0000313" key="2">
    <source>
        <dbReference type="Proteomes" id="UP000006045"/>
    </source>
</evidence>
<name>A0A7U9GSM5_PSEFL</name>
<proteinExistence type="predicted"/>
<reference evidence="1 2" key="1">
    <citation type="submission" date="2012-08" db="EMBL/GenBank/DDBJ databases">
        <title>The genome of cave-isolated P. fluorescens strain R124 demonstrates phenotypic adaptation to the mineral environment.</title>
        <authorList>
            <person name="Barton M.D."/>
            <person name="Petronio M."/>
            <person name="Giarrizzo J.G."/>
            <person name="Bowling B.V."/>
            <person name="Barton H.A."/>
        </authorList>
    </citation>
    <scope>NUCLEOTIDE SEQUENCE [LARGE SCALE GENOMIC DNA]</scope>
    <source>
        <strain evidence="1 2">R124</strain>
    </source>
</reference>
<sequence length="74" mass="8292">MLVQLDHFLQGRDIGATGGKRCLRLLDIDLTTQLSDEKLLGEFFDSDLLVQQSLGNVQLFVRILQGDIGLYNGR</sequence>
<accession>A0A7U9GSM5</accession>
<evidence type="ECO:0000313" key="1">
    <source>
        <dbReference type="EMBL" id="EJZ58209.1"/>
    </source>
</evidence>
<dbReference type="AlphaFoldDB" id="A0A7U9GSM5"/>
<organism evidence="1 2">
    <name type="scientific">Pseudomonas fluorescens R124</name>
    <dbReference type="NCBI Taxonomy" id="743713"/>
    <lineage>
        <taxon>Bacteria</taxon>
        <taxon>Pseudomonadati</taxon>
        <taxon>Pseudomonadota</taxon>
        <taxon>Gammaproteobacteria</taxon>
        <taxon>Pseudomonadales</taxon>
        <taxon>Pseudomonadaceae</taxon>
        <taxon>Pseudomonas</taxon>
    </lineage>
</organism>